<reference evidence="1" key="1">
    <citation type="submission" date="2021-01" db="EMBL/GenBank/DDBJ databases">
        <authorList>
            <consortium name="Genoscope - CEA"/>
            <person name="William W."/>
        </authorList>
    </citation>
    <scope>NUCLEOTIDE SEQUENCE</scope>
</reference>
<accession>A0A8S1TWE4</accession>
<dbReference type="AlphaFoldDB" id="A0A8S1TWE4"/>
<gene>
    <name evidence="1" type="ORF">POCTA_138.1.T0320071</name>
</gene>
<keyword evidence="2" id="KW-1185">Reference proteome</keyword>
<proteinExistence type="predicted"/>
<evidence type="ECO:0000313" key="2">
    <source>
        <dbReference type="Proteomes" id="UP000683925"/>
    </source>
</evidence>
<dbReference type="OMA" id="YQEVMAN"/>
<protein>
    <submittedName>
        <fullName evidence="1">Uncharacterized protein</fullName>
    </submittedName>
</protein>
<comment type="caution">
    <text evidence="1">The sequence shown here is derived from an EMBL/GenBank/DDBJ whole genome shotgun (WGS) entry which is preliminary data.</text>
</comment>
<dbReference type="OrthoDB" id="307217at2759"/>
<dbReference type="EMBL" id="CAJJDP010000032">
    <property type="protein sequence ID" value="CAD8156374.1"/>
    <property type="molecule type" value="Genomic_DNA"/>
</dbReference>
<dbReference type="Proteomes" id="UP000683925">
    <property type="component" value="Unassembled WGS sequence"/>
</dbReference>
<evidence type="ECO:0000313" key="1">
    <source>
        <dbReference type="EMBL" id="CAD8156374.1"/>
    </source>
</evidence>
<organism evidence="1 2">
    <name type="scientific">Paramecium octaurelia</name>
    <dbReference type="NCBI Taxonomy" id="43137"/>
    <lineage>
        <taxon>Eukaryota</taxon>
        <taxon>Sar</taxon>
        <taxon>Alveolata</taxon>
        <taxon>Ciliophora</taxon>
        <taxon>Intramacronucleata</taxon>
        <taxon>Oligohymenophorea</taxon>
        <taxon>Peniculida</taxon>
        <taxon>Parameciidae</taxon>
        <taxon>Paramecium</taxon>
    </lineage>
</organism>
<sequence>MKNRLITKGKDRQIKLQCLDILNQKTKRSRSFDLPYITILPSGQQLKKQPKSKTMLLIANSSNYGNSARKSLKSEKHDLMDAISLASQLIQETPSQKTNIRRASQYDYISLKQRRLDSFAPLVFVKQHSKEATVRKKKKLNQRKMQYKFMKRSMLRKQQRVKRSKSALLPQQIKIKHKRAKTVVDQLYQGPILRLDTELEKKIRMLIYSQRCSRLILKRKTFIQEPQNNILVSRDKLLRYQEVMANKFDQADSSCESSPQILTKIQFKKTQFSKIQVGENTINQYLTPRLHSDSNFNIFSRKASHSVIAQYVQNFIDKNKVQKKGVRGQQKQKLEMINQQSLNEFNKQFLAEKRSVDVGRISSQLKQSRSQDNGNKQIQLNYKQSQFINKQKNIMIQQKSDSQFNQNIRIRTLPSDISLSKSKISLQQRLRPYLK</sequence>
<name>A0A8S1TWE4_PAROT</name>